<evidence type="ECO:0000313" key="9">
    <source>
        <dbReference type="Proteomes" id="UP000250166"/>
    </source>
</evidence>
<dbReference type="Gene3D" id="3.40.50.300">
    <property type="entry name" value="P-loop containing nucleotide triphosphate hydrolases"/>
    <property type="match status" value="1"/>
</dbReference>
<organism evidence="8 9">
    <name type="scientific">Helicobacter fennelliae</name>
    <dbReference type="NCBI Taxonomy" id="215"/>
    <lineage>
        <taxon>Bacteria</taxon>
        <taxon>Pseudomonadati</taxon>
        <taxon>Campylobacterota</taxon>
        <taxon>Epsilonproteobacteria</taxon>
        <taxon>Campylobacterales</taxon>
        <taxon>Helicobacteraceae</taxon>
        <taxon>Helicobacter</taxon>
    </lineage>
</organism>
<dbReference type="CDD" id="cd03262">
    <property type="entry name" value="ABC_HisP_GlnQ"/>
    <property type="match status" value="1"/>
</dbReference>
<dbReference type="InterPro" id="IPR003593">
    <property type="entry name" value="AAA+_ATPase"/>
</dbReference>
<proteinExistence type="inferred from homology"/>
<name>A0A2X3BDL3_9HELI</name>
<dbReference type="SMART" id="SM00382">
    <property type="entry name" value="AAA"/>
    <property type="match status" value="1"/>
</dbReference>
<evidence type="ECO:0000256" key="4">
    <source>
        <dbReference type="ARBA" id="ARBA00022840"/>
    </source>
</evidence>
<dbReference type="InterPro" id="IPR027417">
    <property type="entry name" value="P-loop_NTPase"/>
</dbReference>
<evidence type="ECO:0000313" key="8">
    <source>
        <dbReference type="EMBL" id="SQB98951.1"/>
    </source>
</evidence>
<dbReference type="AlphaFoldDB" id="A0A2X3BDL3"/>
<dbReference type="SUPFAM" id="SSF52540">
    <property type="entry name" value="P-loop containing nucleoside triphosphate hydrolases"/>
    <property type="match status" value="1"/>
</dbReference>
<dbReference type="RefSeq" id="WP_023948345.1">
    <property type="nucleotide sequence ID" value="NZ_JAERIV010000011.1"/>
</dbReference>
<dbReference type="EMBL" id="UAWL01000006">
    <property type="protein sequence ID" value="SQB98951.1"/>
    <property type="molecule type" value="Genomic_DNA"/>
</dbReference>
<evidence type="ECO:0000259" key="7">
    <source>
        <dbReference type="PROSITE" id="PS50893"/>
    </source>
</evidence>
<gene>
    <name evidence="8" type="primary">artM_2</name>
    <name evidence="8" type="ORF">NCTC13102_01422</name>
</gene>
<dbReference type="GO" id="GO:0005524">
    <property type="term" value="F:ATP binding"/>
    <property type="evidence" value="ECO:0007669"/>
    <property type="project" value="UniProtKB-KW"/>
</dbReference>
<evidence type="ECO:0000256" key="6">
    <source>
        <dbReference type="ARBA" id="ARBA00071748"/>
    </source>
</evidence>
<evidence type="ECO:0000256" key="5">
    <source>
        <dbReference type="ARBA" id="ARBA00053419"/>
    </source>
</evidence>
<comment type="similarity">
    <text evidence="1">Belongs to the ABC transporter superfamily.</text>
</comment>
<dbReference type="PIRSF" id="PIRSF039085">
    <property type="entry name" value="ABC_ATPase_HisP"/>
    <property type="match status" value="1"/>
</dbReference>
<dbReference type="GO" id="GO:0015424">
    <property type="term" value="F:ABC-type amino acid transporter activity"/>
    <property type="evidence" value="ECO:0007669"/>
    <property type="project" value="InterPro"/>
</dbReference>
<feature type="domain" description="ABC transporter" evidence="7">
    <location>
        <begin position="2"/>
        <end position="236"/>
    </location>
</feature>
<dbReference type="FunFam" id="3.40.50.300:FF:000020">
    <property type="entry name" value="Amino acid ABC transporter ATP-binding component"/>
    <property type="match status" value="1"/>
</dbReference>
<evidence type="ECO:0000256" key="1">
    <source>
        <dbReference type="ARBA" id="ARBA00005417"/>
    </source>
</evidence>
<dbReference type="PROSITE" id="PS00211">
    <property type="entry name" value="ABC_TRANSPORTER_1"/>
    <property type="match status" value="1"/>
</dbReference>
<evidence type="ECO:0000256" key="2">
    <source>
        <dbReference type="ARBA" id="ARBA00022448"/>
    </source>
</evidence>
<sequence>MLKIQNLLKSYNQHIVLQDINLTIQKAEVVTLLGPSGCGKSTLLRCINGLEPTQGGAIYLESKRINEPKTNWSQVRQDIGMVFQNYELFPHLSVEENILLGPLKVQKRPKQEVKDQAYALLKRIGLESKALAYPKVLSGGQKQRVAIVRALCMNPKIMLFDEITASLDPEMVHEVLEVVLELADDGVTMMIVTHEMGFAKAVSDRIVFLDSGVIIEEDTPQNFFTNPKTKRAQNFLQTFDFKRKKSH</sequence>
<reference evidence="8 9" key="1">
    <citation type="submission" date="2018-06" db="EMBL/GenBank/DDBJ databases">
        <authorList>
            <consortium name="Pathogen Informatics"/>
            <person name="Doyle S."/>
        </authorList>
    </citation>
    <scope>NUCLEOTIDE SEQUENCE [LARGE SCALE GENOMIC DNA]</scope>
    <source>
        <strain evidence="8 9">NCTC13102</strain>
    </source>
</reference>
<protein>
    <recommendedName>
        <fullName evidence="6">Probable ABC transporter ATP-binding protein PEB1C</fullName>
    </recommendedName>
</protein>
<keyword evidence="3" id="KW-0547">Nucleotide-binding</keyword>
<dbReference type="InterPro" id="IPR050086">
    <property type="entry name" value="MetN_ABC_transporter-like"/>
</dbReference>
<dbReference type="InterPro" id="IPR003439">
    <property type="entry name" value="ABC_transporter-like_ATP-bd"/>
</dbReference>
<dbReference type="PANTHER" id="PTHR43166:SF4">
    <property type="entry name" value="PHOSPHONATES IMPORT ATP-BINDING PROTEIN PHNC"/>
    <property type="match status" value="1"/>
</dbReference>
<evidence type="ECO:0000256" key="3">
    <source>
        <dbReference type="ARBA" id="ARBA00022741"/>
    </source>
</evidence>
<dbReference type="InterPro" id="IPR030679">
    <property type="entry name" value="ABC_ATPase_HisP-typ"/>
</dbReference>
<dbReference type="GO" id="GO:0016887">
    <property type="term" value="F:ATP hydrolysis activity"/>
    <property type="evidence" value="ECO:0007669"/>
    <property type="project" value="InterPro"/>
</dbReference>
<keyword evidence="4 8" id="KW-0067">ATP-binding</keyword>
<dbReference type="PANTHER" id="PTHR43166">
    <property type="entry name" value="AMINO ACID IMPORT ATP-BINDING PROTEIN"/>
    <property type="match status" value="1"/>
</dbReference>
<keyword evidence="2" id="KW-0813">Transport</keyword>
<dbReference type="Proteomes" id="UP000250166">
    <property type="component" value="Unassembled WGS sequence"/>
</dbReference>
<dbReference type="Pfam" id="PF00005">
    <property type="entry name" value="ABC_tran"/>
    <property type="match status" value="1"/>
</dbReference>
<dbReference type="PROSITE" id="PS50893">
    <property type="entry name" value="ABC_TRANSPORTER_2"/>
    <property type="match status" value="1"/>
</dbReference>
<comment type="function">
    <text evidence="5">Most probably involved, with PEB1, in a binding-protein-dependent transport system for an amino acid. Probably responsible for energy coupling to the transport system.</text>
</comment>
<dbReference type="InterPro" id="IPR017871">
    <property type="entry name" value="ABC_transporter-like_CS"/>
</dbReference>
<accession>A0A2X3BDL3</accession>